<accession>A0A0P9M0H7</accession>
<dbReference type="AlphaFoldDB" id="A0A0P9M0H7"/>
<proteinExistence type="predicted"/>
<protein>
    <submittedName>
        <fullName evidence="1">Uncharacterized protein</fullName>
    </submittedName>
</protein>
<gene>
    <name evidence="1" type="ORF">ALO88_102971</name>
</gene>
<name>A0A0P9M0H7_9PSED</name>
<sequence length="50" mass="5254">MRGRTGNWPLNAAILGHAGLSAGRALNYTAIKKPAEAGRFSINTIPTSCQ</sequence>
<dbReference type="EMBL" id="LJPT01000051">
    <property type="protein sequence ID" value="KPW50409.1"/>
    <property type="molecule type" value="Genomic_DNA"/>
</dbReference>
<dbReference type="Proteomes" id="UP000050425">
    <property type="component" value="Unassembled WGS sequence"/>
</dbReference>
<comment type="caution">
    <text evidence="1">The sequence shown here is derived from an EMBL/GenBank/DDBJ whole genome shotgun (WGS) entry which is preliminary data.</text>
</comment>
<reference evidence="1 2" key="1">
    <citation type="submission" date="2015-09" db="EMBL/GenBank/DDBJ databases">
        <title>Genome announcement of multiple Pseudomonas syringae strains.</title>
        <authorList>
            <person name="Thakur S."/>
            <person name="Wang P.W."/>
            <person name="Gong Y."/>
            <person name="Weir B.S."/>
            <person name="Guttman D.S."/>
        </authorList>
    </citation>
    <scope>NUCLEOTIDE SEQUENCE [LARGE SCALE GENOMIC DNA]</scope>
    <source>
        <strain evidence="1 2">ICMP4303</strain>
    </source>
</reference>
<evidence type="ECO:0000313" key="2">
    <source>
        <dbReference type="Proteomes" id="UP000050425"/>
    </source>
</evidence>
<evidence type="ECO:0000313" key="1">
    <source>
        <dbReference type="EMBL" id="KPW50409.1"/>
    </source>
</evidence>
<organism evidence="1 2">
    <name type="scientific">Pseudomonas syringae pv. antirrhini</name>
    <dbReference type="NCBI Taxonomy" id="251702"/>
    <lineage>
        <taxon>Bacteria</taxon>
        <taxon>Pseudomonadati</taxon>
        <taxon>Pseudomonadota</taxon>
        <taxon>Gammaproteobacteria</taxon>
        <taxon>Pseudomonadales</taxon>
        <taxon>Pseudomonadaceae</taxon>
        <taxon>Pseudomonas</taxon>
    </lineage>
</organism>